<dbReference type="Proteomes" id="UP000657075">
    <property type="component" value="Unassembled WGS sequence"/>
</dbReference>
<keyword evidence="1" id="KW-0175">Coiled coil</keyword>
<evidence type="ECO:0000256" key="1">
    <source>
        <dbReference type="SAM" id="Coils"/>
    </source>
</evidence>
<reference evidence="2" key="4">
    <citation type="journal article" date="2023" name="Microbiol. Resour. Announc.">
        <title>Complete Genome Sequence of Vulcanisaeta souniana Strain IC-059, a Hyperthermophilic Archaeon Isolated from Hot Spring Water in Japan.</title>
        <authorList>
            <person name="Kato S."/>
            <person name="Itoh T."/>
            <person name="Wu L."/>
            <person name="Ma J."/>
            <person name="Ohkuma M."/>
        </authorList>
    </citation>
    <scope>NUCLEOTIDE SEQUENCE</scope>
    <source>
        <strain evidence="2">JCM 11219</strain>
    </source>
</reference>
<evidence type="ECO:0000313" key="5">
    <source>
        <dbReference type="Proteomes" id="UP001060771"/>
    </source>
</evidence>
<name>A0A830E1B0_9CREN</name>
<feature type="coiled-coil region" evidence="1">
    <location>
        <begin position="93"/>
        <end position="120"/>
    </location>
</feature>
<protein>
    <recommendedName>
        <fullName evidence="6">PRC-barrel domain-containing protein</fullName>
    </recommendedName>
</protein>
<evidence type="ECO:0008006" key="6">
    <source>
        <dbReference type="Google" id="ProtNLM"/>
    </source>
</evidence>
<organism evidence="3 4">
    <name type="scientific">Vulcanisaeta souniana JCM 11219</name>
    <dbReference type="NCBI Taxonomy" id="1293586"/>
    <lineage>
        <taxon>Archaea</taxon>
        <taxon>Thermoproteota</taxon>
        <taxon>Thermoprotei</taxon>
        <taxon>Thermoproteales</taxon>
        <taxon>Thermoproteaceae</taxon>
        <taxon>Vulcanisaeta</taxon>
    </lineage>
</organism>
<reference evidence="3" key="2">
    <citation type="submission" date="2020-09" db="EMBL/GenBank/DDBJ databases">
        <authorList>
            <person name="Sun Q."/>
            <person name="Ohkuma M."/>
        </authorList>
    </citation>
    <scope>NUCLEOTIDE SEQUENCE</scope>
    <source>
        <strain evidence="3">JCM 11219</strain>
    </source>
</reference>
<dbReference type="EMBL" id="AP026830">
    <property type="protein sequence ID" value="BDR91371.1"/>
    <property type="molecule type" value="Genomic_DNA"/>
</dbReference>
<reference evidence="5" key="3">
    <citation type="submission" date="2022-09" db="EMBL/GenBank/DDBJ databases">
        <title>Complete genome sequence of Vulcanisaeta souniana.</title>
        <authorList>
            <person name="Kato S."/>
            <person name="Itoh T."/>
            <person name="Ohkuma M."/>
        </authorList>
    </citation>
    <scope>NUCLEOTIDE SEQUENCE [LARGE SCALE GENOMIC DNA]</scope>
    <source>
        <strain evidence="5">JCM 11219</strain>
    </source>
</reference>
<evidence type="ECO:0000313" key="2">
    <source>
        <dbReference type="EMBL" id="BDR91371.1"/>
    </source>
</evidence>
<accession>A0A830E1B0</accession>
<reference evidence="3" key="1">
    <citation type="journal article" date="2014" name="Int. J. Syst. Evol. Microbiol.">
        <title>Complete genome sequence of Corynebacterium casei LMG S-19264T (=DSM 44701T), isolated from a smear-ripened cheese.</title>
        <authorList>
            <consortium name="US DOE Joint Genome Institute (JGI-PGF)"/>
            <person name="Walter F."/>
            <person name="Albersmeier A."/>
            <person name="Kalinowski J."/>
            <person name="Ruckert C."/>
        </authorList>
    </citation>
    <scope>NUCLEOTIDE SEQUENCE</scope>
    <source>
        <strain evidence="3">JCM 11219</strain>
    </source>
</reference>
<evidence type="ECO:0000313" key="3">
    <source>
        <dbReference type="EMBL" id="GGI72660.1"/>
    </source>
</evidence>
<dbReference type="Proteomes" id="UP001060771">
    <property type="component" value="Chromosome"/>
</dbReference>
<evidence type="ECO:0000313" key="4">
    <source>
        <dbReference type="Proteomes" id="UP000657075"/>
    </source>
</evidence>
<sequence length="223" mass="25663">MFVLMVFKFFSSTKSAEKKFKKYVGKPVVTGDGRTIGAIVSIRLSKNDLRPVSITVKMNDGSLREFNVNDVGATFTADKVVLQKFSDEYSGFVSALKNEAASIEERLRDIMDKLNKLSELLIKGEIKEDLYRDIRERLEKERTKWIRQCNDKISAINDTLSEIDKKISDAEKRKGELMIKQVVGELRDDDKNELVGLDDLINRLRKVRSDLLSLRMELEKECY</sequence>
<dbReference type="AlphaFoldDB" id="A0A830E1B0"/>
<dbReference type="EMBL" id="BMNM01000002">
    <property type="protein sequence ID" value="GGI72660.1"/>
    <property type="molecule type" value="Genomic_DNA"/>
</dbReference>
<gene>
    <name evidence="3" type="ORF">GCM10007112_06860</name>
    <name evidence="2" type="ORF">Vsou_04640</name>
</gene>
<keyword evidence="5" id="KW-1185">Reference proteome</keyword>
<proteinExistence type="predicted"/>